<accession>A0A5J4P628</accession>
<name>A0A5J4P628_9ZZZZ</name>
<dbReference type="PANTHER" id="PTHR43070">
    <property type="match status" value="1"/>
</dbReference>
<proteinExistence type="predicted"/>
<evidence type="ECO:0000313" key="2">
    <source>
        <dbReference type="EMBL" id="KAA6304865.1"/>
    </source>
</evidence>
<protein>
    <submittedName>
        <fullName evidence="2">Uncharacterized protein</fullName>
    </submittedName>
</protein>
<dbReference type="InterPro" id="IPR036291">
    <property type="entry name" value="NAD(P)-bd_dom_sf"/>
</dbReference>
<dbReference type="SUPFAM" id="SSF51735">
    <property type="entry name" value="NAD(P)-binding Rossmann-fold domains"/>
    <property type="match status" value="1"/>
</dbReference>
<organism evidence="2">
    <name type="scientific">termite gut metagenome</name>
    <dbReference type="NCBI Taxonomy" id="433724"/>
    <lineage>
        <taxon>unclassified sequences</taxon>
        <taxon>metagenomes</taxon>
        <taxon>organismal metagenomes</taxon>
    </lineage>
</organism>
<reference evidence="2" key="1">
    <citation type="submission" date="2019-03" db="EMBL/GenBank/DDBJ databases">
        <title>Single cell metagenomics reveals metabolic interactions within the superorganism composed of flagellate Streblomastix strix and complex community of Bacteroidetes bacteria on its surface.</title>
        <authorList>
            <person name="Treitli S.C."/>
            <person name="Kolisko M."/>
            <person name="Husnik F."/>
            <person name="Keeling P."/>
            <person name="Hampl V."/>
        </authorList>
    </citation>
    <scope>NUCLEOTIDE SEQUENCE</scope>
    <source>
        <strain evidence="2">STM</strain>
    </source>
</reference>
<dbReference type="GO" id="GO:0004412">
    <property type="term" value="F:homoserine dehydrogenase activity"/>
    <property type="evidence" value="ECO:0007669"/>
    <property type="project" value="InterPro"/>
</dbReference>
<dbReference type="Gene3D" id="3.40.50.720">
    <property type="entry name" value="NAD(P)-binding Rossmann-like Domain"/>
    <property type="match status" value="1"/>
</dbReference>
<dbReference type="InterPro" id="IPR011147">
    <property type="entry name" value="Bifunc_Aspkin/hSer_DH"/>
</dbReference>
<dbReference type="GO" id="GO:0009067">
    <property type="term" value="P:aspartate family amino acid biosynthetic process"/>
    <property type="evidence" value="ECO:0007669"/>
    <property type="project" value="InterPro"/>
</dbReference>
<gene>
    <name evidence="2" type="ORF">EZS27_043483</name>
</gene>
<dbReference type="PANTHER" id="PTHR43070:SF3">
    <property type="entry name" value="HOMOSERINE DEHYDROGENASE"/>
    <property type="match status" value="1"/>
</dbReference>
<keyword evidence="1" id="KW-0521">NADP</keyword>
<sequence length="120" mass="13115">GTVGGSLIEQIRTQRQKLMEENGLKLNVVGIMDMFRALFCRECIDLNNYREELQEKCVANSTQTICDEVRGMNIFNSVFVDCTASPDGALLYTFAILILSANTPAAVTPAPAPSPFILIG</sequence>
<dbReference type="EMBL" id="SNRY01011163">
    <property type="protein sequence ID" value="KAA6304865.1"/>
    <property type="molecule type" value="Genomic_DNA"/>
</dbReference>
<dbReference type="AlphaFoldDB" id="A0A5J4P628"/>
<feature type="non-terminal residue" evidence="2">
    <location>
        <position position="1"/>
    </location>
</feature>
<evidence type="ECO:0000256" key="1">
    <source>
        <dbReference type="ARBA" id="ARBA00022857"/>
    </source>
</evidence>
<comment type="caution">
    <text evidence="2">The sequence shown here is derived from an EMBL/GenBank/DDBJ whole genome shotgun (WGS) entry which is preliminary data.</text>
</comment>